<name>A0ABX6YL37_9MICO</name>
<gene>
    <name evidence="7" type="ORF">HCR76_04460</name>
</gene>
<evidence type="ECO:0000313" key="7">
    <source>
        <dbReference type="EMBL" id="QPZ39319.1"/>
    </source>
</evidence>
<dbReference type="Proteomes" id="UP000662814">
    <property type="component" value="Chromosome"/>
</dbReference>
<comment type="subcellular location">
    <subcellularLocation>
        <location evidence="1">Cell membrane</location>
        <topology evidence="1">Multi-pass membrane protein</topology>
    </subcellularLocation>
</comment>
<dbReference type="InterPro" id="IPR036259">
    <property type="entry name" value="MFS_trans_sf"/>
</dbReference>
<evidence type="ECO:0000256" key="4">
    <source>
        <dbReference type="ARBA" id="ARBA00022989"/>
    </source>
</evidence>
<feature type="transmembrane region" description="Helical" evidence="6">
    <location>
        <begin position="356"/>
        <end position="374"/>
    </location>
</feature>
<protein>
    <submittedName>
        <fullName evidence="7">MFS transporter</fullName>
    </submittedName>
</protein>
<keyword evidence="4 6" id="KW-1133">Transmembrane helix</keyword>
<proteinExistence type="predicted"/>
<dbReference type="Pfam" id="PF07690">
    <property type="entry name" value="MFS_1"/>
    <property type="match status" value="1"/>
</dbReference>
<keyword evidence="5 6" id="KW-0472">Membrane</keyword>
<evidence type="ECO:0000256" key="6">
    <source>
        <dbReference type="SAM" id="Phobius"/>
    </source>
</evidence>
<sequence length="390" mass="39180">MAATVGSELGSGVLAFALTWVASGHGPDVASAVLTVTVAPSVFLVLLGGAVTDRFGPRRVMISCTIVLMTTSASLALAVTLWATPPLLLLITAALIGTVAAFLRPAAGVFPRLFVADNTLGAAMARVGMASQLARTIAPPLGGLLIGVTALSGVALLDVLGCAAMLVTLLMIRPPIEHATAIEAVTVRGIADGMTTARATKGVPALLVCVAIVAGAVIPAVLLGIPLAARERGWTATEAGVIEAGWIAGGLVCGAWFAWRGTASRVWLPMAAGPLVVAAGLGLLALAPIWGIAAASTILVGVGVVIFTAHVFPTYILLAPASMISRFQSLLILVQQAPQLIVNPLIGLIVASTGTATMLAASAGIAILASIVVVTDKTLQTFTTGSETAS</sequence>
<feature type="transmembrane region" description="Helical" evidence="6">
    <location>
        <begin position="203"/>
        <end position="229"/>
    </location>
</feature>
<dbReference type="EMBL" id="CP061169">
    <property type="protein sequence ID" value="QPZ39319.1"/>
    <property type="molecule type" value="Genomic_DNA"/>
</dbReference>
<keyword evidence="8" id="KW-1185">Reference proteome</keyword>
<dbReference type="Gene3D" id="1.20.1250.20">
    <property type="entry name" value="MFS general substrate transporter like domains"/>
    <property type="match status" value="1"/>
</dbReference>
<feature type="transmembrane region" description="Helical" evidence="6">
    <location>
        <begin position="29"/>
        <end position="48"/>
    </location>
</feature>
<feature type="transmembrane region" description="Helical" evidence="6">
    <location>
        <begin position="266"/>
        <end position="292"/>
    </location>
</feature>
<feature type="transmembrane region" description="Helical" evidence="6">
    <location>
        <begin position="60"/>
        <end position="81"/>
    </location>
</feature>
<dbReference type="SUPFAM" id="SSF103473">
    <property type="entry name" value="MFS general substrate transporter"/>
    <property type="match status" value="1"/>
</dbReference>
<feature type="transmembrane region" description="Helical" evidence="6">
    <location>
        <begin position="119"/>
        <end position="138"/>
    </location>
</feature>
<dbReference type="PANTHER" id="PTHR23513">
    <property type="entry name" value="INTEGRAL MEMBRANE EFFLUX PROTEIN-RELATED"/>
    <property type="match status" value="1"/>
</dbReference>
<dbReference type="InterPro" id="IPR011701">
    <property type="entry name" value="MFS"/>
</dbReference>
<keyword evidence="3 6" id="KW-0812">Transmembrane</keyword>
<evidence type="ECO:0000256" key="3">
    <source>
        <dbReference type="ARBA" id="ARBA00022692"/>
    </source>
</evidence>
<evidence type="ECO:0000313" key="8">
    <source>
        <dbReference type="Proteomes" id="UP000662814"/>
    </source>
</evidence>
<evidence type="ECO:0000256" key="5">
    <source>
        <dbReference type="ARBA" id="ARBA00023136"/>
    </source>
</evidence>
<feature type="transmembrane region" description="Helical" evidence="6">
    <location>
        <begin position="144"/>
        <end position="172"/>
    </location>
</feature>
<evidence type="ECO:0000256" key="1">
    <source>
        <dbReference type="ARBA" id="ARBA00004651"/>
    </source>
</evidence>
<reference evidence="7 8" key="1">
    <citation type="submission" date="2020-12" db="EMBL/GenBank/DDBJ databases">
        <title>Microbacterium sp. HY060.</title>
        <authorList>
            <person name="Zhou J."/>
        </authorList>
    </citation>
    <scope>NUCLEOTIDE SEQUENCE [LARGE SCALE GENOMIC DNA]</scope>
    <source>
        <strain evidence="7 8">HY60</strain>
    </source>
</reference>
<feature type="transmembrane region" description="Helical" evidence="6">
    <location>
        <begin position="87"/>
        <end position="107"/>
    </location>
</feature>
<evidence type="ECO:0000256" key="2">
    <source>
        <dbReference type="ARBA" id="ARBA00022475"/>
    </source>
</evidence>
<accession>A0ABX6YL37</accession>
<organism evidence="7 8">
    <name type="scientific">Paramicrobacterium chengjingii</name>
    <dbReference type="NCBI Taxonomy" id="2769067"/>
    <lineage>
        <taxon>Bacteria</taxon>
        <taxon>Bacillati</taxon>
        <taxon>Actinomycetota</taxon>
        <taxon>Actinomycetes</taxon>
        <taxon>Micrococcales</taxon>
        <taxon>Microbacteriaceae</taxon>
        <taxon>Paramicrobacterium</taxon>
    </lineage>
</organism>
<dbReference type="PANTHER" id="PTHR23513:SF11">
    <property type="entry name" value="STAPHYLOFERRIN A TRANSPORTER"/>
    <property type="match status" value="1"/>
</dbReference>
<dbReference type="RefSeq" id="WP_166988598.1">
    <property type="nucleotide sequence ID" value="NZ_CP061169.1"/>
</dbReference>
<feature type="transmembrane region" description="Helical" evidence="6">
    <location>
        <begin position="298"/>
        <end position="318"/>
    </location>
</feature>
<keyword evidence="2" id="KW-1003">Cell membrane</keyword>
<feature type="transmembrane region" description="Helical" evidence="6">
    <location>
        <begin position="241"/>
        <end position="259"/>
    </location>
</feature>